<gene>
    <name evidence="2" type="ORF">PCANC_19768</name>
</gene>
<dbReference type="Proteomes" id="UP000235388">
    <property type="component" value="Unassembled WGS sequence"/>
</dbReference>
<feature type="compositionally biased region" description="Basic and acidic residues" evidence="1">
    <location>
        <begin position="84"/>
        <end position="97"/>
    </location>
</feature>
<organism evidence="2 3">
    <name type="scientific">Puccinia coronata f. sp. avenae</name>
    <dbReference type="NCBI Taxonomy" id="200324"/>
    <lineage>
        <taxon>Eukaryota</taxon>
        <taxon>Fungi</taxon>
        <taxon>Dikarya</taxon>
        <taxon>Basidiomycota</taxon>
        <taxon>Pucciniomycotina</taxon>
        <taxon>Pucciniomycetes</taxon>
        <taxon>Pucciniales</taxon>
        <taxon>Pucciniaceae</taxon>
        <taxon>Puccinia</taxon>
    </lineage>
</organism>
<evidence type="ECO:0000313" key="2">
    <source>
        <dbReference type="EMBL" id="PLW34979.1"/>
    </source>
</evidence>
<feature type="compositionally biased region" description="Polar residues" evidence="1">
    <location>
        <begin position="72"/>
        <end position="83"/>
    </location>
</feature>
<reference evidence="2 3" key="1">
    <citation type="submission" date="2017-11" db="EMBL/GenBank/DDBJ databases">
        <title>De novo assembly and phasing of dikaryotic genomes from two isolates of Puccinia coronata f. sp. avenae, the causal agent of oat crown rust.</title>
        <authorList>
            <person name="Miller M.E."/>
            <person name="Zhang Y."/>
            <person name="Omidvar V."/>
            <person name="Sperschneider J."/>
            <person name="Schwessinger B."/>
            <person name="Raley C."/>
            <person name="Palmer J.M."/>
            <person name="Garnica D."/>
            <person name="Upadhyaya N."/>
            <person name="Rathjen J."/>
            <person name="Taylor J.M."/>
            <person name="Park R.F."/>
            <person name="Dodds P.N."/>
            <person name="Hirsch C.D."/>
            <person name="Kianian S.F."/>
            <person name="Figueroa M."/>
        </authorList>
    </citation>
    <scope>NUCLEOTIDE SEQUENCE [LARGE SCALE GENOMIC DNA]</scope>
    <source>
        <strain evidence="2">12NC29</strain>
    </source>
</reference>
<comment type="caution">
    <text evidence="2">The sequence shown here is derived from an EMBL/GenBank/DDBJ whole genome shotgun (WGS) entry which is preliminary data.</text>
</comment>
<accession>A0A2N5UB57</accession>
<proteinExistence type="predicted"/>
<keyword evidence="3" id="KW-1185">Reference proteome</keyword>
<dbReference type="AlphaFoldDB" id="A0A2N5UB57"/>
<feature type="region of interest" description="Disordered" evidence="1">
    <location>
        <begin position="1"/>
        <end position="26"/>
    </location>
</feature>
<feature type="compositionally biased region" description="Polar residues" evidence="1">
    <location>
        <begin position="1"/>
        <end position="15"/>
    </location>
</feature>
<dbReference type="EMBL" id="PGCJ01000266">
    <property type="protein sequence ID" value="PLW34979.1"/>
    <property type="molecule type" value="Genomic_DNA"/>
</dbReference>
<evidence type="ECO:0000313" key="3">
    <source>
        <dbReference type="Proteomes" id="UP000235388"/>
    </source>
</evidence>
<name>A0A2N5UB57_9BASI</name>
<dbReference type="OrthoDB" id="2517627at2759"/>
<evidence type="ECO:0000256" key="1">
    <source>
        <dbReference type="SAM" id="MobiDB-lite"/>
    </source>
</evidence>
<feature type="region of interest" description="Disordered" evidence="1">
    <location>
        <begin position="72"/>
        <end position="101"/>
    </location>
</feature>
<feature type="region of interest" description="Disordered" evidence="1">
    <location>
        <begin position="464"/>
        <end position="492"/>
    </location>
</feature>
<feature type="compositionally biased region" description="Basic residues" evidence="1">
    <location>
        <begin position="482"/>
        <end position="492"/>
    </location>
</feature>
<sequence>MLSFWSSRRPGQTQDPDCGSKREENYQEIFQKPRLIEEIARNATAGVPQFERPLSRPKSMVLLRIWHKDQQSTVDEGSNSTGGTERDWFAERGPKEDELTDEELDGDDLVQMQRNVKMGIPVFKRPHMAEFFASLVKKNTIACLQIVSEVQDHVHTLAERHNYHPDALRILRFADHIPFRLHLIFHLDCQVAFERISATIEYLQKIHSDMHKRSLEPLENSAKESLWSYLSDSGDSLDEGCLTLKSTVEHVNFFNVNKKAQMDDRMLDKIVESTMGDTPNNPPSHEQSHTQLFIVCYSHLSRFNHALHEVVDGLLYFGALLKRAHCSLELWKVLFFSEQLDISLLTDWLAYWIEVLTVSTQAFKSLVAHFEKLEQSLQKGLYRLQPPAVTSARGDRGYIGRPDRFYTDVTSVAATDLAAGGCNRYNPFGGNKDLASSREAWVGAGSGSRVSEPQAQVMGGSFPFLGLEESHAPESAPSTRAPGKKPVHTRAA</sequence>
<protein>
    <submittedName>
        <fullName evidence="2">Uncharacterized protein</fullName>
    </submittedName>
</protein>